<dbReference type="Pfam" id="PF01156">
    <property type="entry name" value="IU_nuc_hydro"/>
    <property type="match status" value="1"/>
</dbReference>
<dbReference type="EMBL" id="ANNX02000031">
    <property type="protein sequence ID" value="KYC39991.1"/>
    <property type="molecule type" value="Genomic_DNA"/>
</dbReference>
<proteinExistence type="predicted"/>
<evidence type="ECO:0000256" key="1">
    <source>
        <dbReference type="ARBA" id="ARBA00022801"/>
    </source>
</evidence>
<keyword evidence="1 4" id="KW-0378">Hydrolase</keyword>
<dbReference type="InterPro" id="IPR036452">
    <property type="entry name" value="Ribo_hydro-like"/>
</dbReference>
<protein>
    <submittedName>
        <fullName evidence="4">Nucleoside hydrolase</fullName>
    </submittedName>
</protein>
<comment type="caution">
    <text evidence="4">The sequence shown here is derived from an EMBL/GenBank/DDBJ whole genome shotgun (WGS) entry which is preliminary data.</text>
</comment>
<feature type="domain" description="Inosine/uridine-preferring nucleoside hydrolase" evidence="3">
    <location>
        <begin position="11"/>
        <end position="320"/>
    </location>
</feature>
<dbReference type="SUPFAM" id="SSF53590">
    <property type="entry name" value="Nucleoside hydrolase"/>
    <property type="match status" value="1"/>
</dbReference>
<dbReference type="GO" id="GO:0006152">
    <property type="term" value="P:purine nucleoside catabolic process"/>
    <property type="evidence" value="ECO:0007669"/>
    <property type="project" value="TreeGrafter"/>
</dbReference>
<keyword evidence="2" id="KW-0326">Glycosidase</keyword>
<accession>A0A139X5K1</accession>
<dbReference type="PANTHER" id="PTHR12304">
    <property type="entry name" value="INOSINE-URIDINE PREFERRING NUCLEOSIDE HYDROLASE"/>
    <property type="match status" value="1"/>
</dbReference>
<reference evidence="4 5" key="1">
    <citation type="journal article" date="2013" name="Genome Biol. Evol.">
        <title>Genomes of Stigonematalean cyanobacteria (subsection V) and the evolution of oxygenic photosynthesis from prokaryotes to plastids.</title>
        <authorList>
            <person name="Dagan T."/>
            <person name="Roettger M."/>
            <person name="Stucken K."/>
            <person name="Landan G."/>
            <person name="Koch R."/>
            <person name="Major P."/>
            <person name="Gould S.B."/>
            <person name="Goremykin V.V."/>
            <person name="Rippka R."/>
            <person name="Tandeau de Marsac N."/>
            <person name="Gugger M."/>
            <person name="Lockhart P.J."/>
            <person name="Allen J.F."/>
            <person name="Brune I."/>
            <person name="Maus I."/>
            <person name="Puhler A."/>
            <person name="Martin W.F."/>
        </authorList>
    </citation>
    <scope>NUCLEOTIDE SEQUENCE [LARGE SCALE GENOMIC DNA]</scope>
    <source>
        <strain evidence="4 5">PCC 7110</strain>
    </source>
</reference>
<dbReference type="STRING" id="128403.WA1_28955"/>
<dbReference type="PANTHER" id="PTHR12304:SF4">
    <property type="entry name" value="URIDINE NUCLEOSIDASE"/>
    <property type="match status" value="1"/>
</dbReference>
<dbReference type="AlphaFoldDB" id="A0A139X5K1"/>
<gene>
    <name evidence="4" type="ORF">WA1_28955</name>
</gene>
<dbReference type="RefSeq" id="WP_017747120.1">
    <property type="nucleotide sequence ID" value="NZ_KQ976354.1"/>
</dbReference>
<dbReference type="InterPro" id="IPR023186">
    <property type="entry name" value="IUNH"/>
</dbReference>
<sequence length="327" mass="35350">MIVLQNQIVPVIIDTDGGVDDALALIMALNSPKLDLKAITVVAGNINVDQAANNVLRVVSIVEPDTSLIVAKGCEKPLVKPPFNAAGIHGGDGLGELEQFKEADGTPRYPKLTTKPSTENAINLLLKAAQEYDNLTIIALGPLTNVATAIQKDATTMKKIGRIIIMGGAVTVPGNITAAAEFNFFVDPDAAQVVMESGIPLTLVGLDVAMKAPLPRQVVEDNLQRRPSKVTQFIADCTGIYMAFYRDNEGFYGCYLHDPLAMAVAIDPSLVTTESLHMMVEIQGRFTTGMSLADRRDRRDEKTNAPNVEACLDVDTERFLRLFDQLV</sequence>
<organism evidence="4 5">
    <name type="scientific">Scytonema hofmannii PCC 7110</name>
    <dbReference type="NCBI Taxonomy" id="128403"/>
    <lineage>
        <taxon>Bacteria</taxon>
        <taxon>Bacillati</taxon>
        <taxon>Cyanobacteriota</taxon>
        <taxon>Cyanophyceae</taxon>
        <taxon>Nostocales</taxon>
        <taxon>Scytonemataceae</taxon>
        <taxon>Scytonema</taxon>
    </lineage>
</organism>
<dbReference type="GO" id="GO:0008477">
    <property type="term" value="F:purine nucleosidase activity"/>
    <property type="evidence" value="ECO:0007669"/>
    <property type="project" value="TreeGrafter"/>
</dbReference>
<dbReference type="Proteomes" id="UP000076925">
    <property type="component" value="Unassembled WGS sequence"/>
</dbReference>
<dbReference type="Gene3D" id="3.90.245.10">
    <property type="entry name" value="Ribonucleoside hydrolase-like"/>
    <property type="match status" value="1"/>
</dbReference>
<dbReference type="OrthoDB" id="9797882at2"/>
<evidence type="ECO:0000313" key="4">
    <source>
        <dbReference type="EMBL" id="KYC39991.1"/>
    </source>
</evidence>
<dbReference type="InterPro" id="IPR001910">
    <property type="entry name" value="Inosine/uridine_hydrolase_dom"/>
</dbReference>
<evidence type="ECO:0000259" key="3">
    <source>
        <dbReference type="Pfam" id="PF01156"/>
    </source>
</evidence>
<dbReference type="CDD" id="cd02650">
    <property type="entry name" value="nuc_hydro_CaPnhB"/>
    <property type="match status" value="1"/>
</dbReference>
<name>A0A139X5K1_9CYAN</name>
<dbReference type="GO" id="GO:0005829">
    <property type="term" value="C:cytosol"/>
    <property type="evidence" value="ECO:0007669"/>
    <property type="project" value="TreeGrafter"/>
</dbReference>
<evidence type="ECO:0000313" key="5">
    <source>
        <dbReference type="Proteomes" id="UP000076925"/>
    </source>
</evidence>
<keyword evidence="5" id="KW-1185">Reference proteome</keyword>
<evidence type="ECO:0000256" key="2">
    <source>
        <dbReference type="ARBA" id="ARBA00023295"/>
    </source>
</evidence>